<protein>
    <submittedName>
        <fullName evidence="1">Uncharacterized protein</fullName>
    </submittedName>
</protein>
<organism evidence="1 2">
    <name type="scientific">Micromonospora halophytica</name>
    <dbReference type="NCBI Taxonomy" id="47864"/>
    <lineage>
        <taxon>Bacteria</taxon>
        <taxon>Bacillati</taxon>
        <taxon>Actinomycetota</taxon>
        <taxon>Actinomycetes</taxon>
        <taxon>Micromonosporales</taxon>
        <taxon>Micromonosporaceae</taxon>
        <taxon>Micromonospora</taxon>
    </lineage>
</organism>
<dbReference type="Proteomes" id="UP000199408">
    <property type="component" value="Unassembled WGS sequence"/>
</dbReference>
<proteinExistence type="predicted"/>
<dbReference type="AlphaFoldDB" id="A0A1C5I246"/>
<dbReference type="EMBL" id="FMDN01000007">
    <property type="protein sequence ID" value="SCG52246.1"/>
    <property type="molecule type" value="Genomic_DNA"/>
</dbReference>
<keyword evidence="2" id="KW-1185">Reference proteome</keyword>
<sequence length="55" mass="5951">MRGPGGVPGPRAIDRHNMREVGVFEGIGHPDFPYPGWITGAGGRRVVRRGAILWA</sequence>
<evidence type="ECO:0000313" key="2">
    <source>
        <dbReference type="Proteomes" id="UP000199408"/>
    </source>
</evidence>
<name>A0A1C5I246_9ACTN</name>
<evidence type="ECO:0000313" key="1">
    <source>
        <dbReference type="EMBL" id="SCG52246.1"/>
    </source>
</evidence>
<dbReference type="STRING" id="47864.GA0070560_107138"/>
<reference evidence="2" key="1">
    <citation type="submission" date="2016-06" db="EMBL/GenBank/DDBJ databases">
        <authorList>
            <person name="Varghese N."/>
        </authorList>
    </citation>
    <scope>NUCLEOTIDE SEQUENCE [LARGE SCALE GENOMIC DNA]</scope>
    <source>
        <strain evidence="2">DSM 43171</strain>
    </source>
</reference>
<accession>A0A1C5I246</accession>
<gene>
    <name evidence="1" type="ORF">GA0070560_107138</name>
</gene>